<feature type="signal peptide" evidence="4">
    <location>
        <begin position="1"/>
        <end position="29"/>
    </location>
</feature>
<dbReference type="RefSeq" id="WP_039223951.1">
    <property type="nucleotide sequence ID" value="NZ_JWLW01000067.1"/>
</dbReference>
<organism evidence="5 6">
    <name type="scientific">Alteromonas marina</name>
    <dbReference type="NCBI Taxonomy" id="203795"/>
    <lineage>
        <taxon>Bacteria</taxon>
        <taxon>Pseudomonadati</taxon>
        <taxon>Pseudomonadota</taxon>
        <taxon>Gammaproteobacteria</taxon>
        <taxon>Alteromonadales</taxon>
        <taxon>Alteromonadaceae</taxon>
        <taxon>Alteromonas/Salinimonas group</taxon>
        <taxon>Alteromonas</taxon>
    </lineage>
</organism>
<protein>
    <recommendedName>
        <fullName evidence="3">(S)-2-haloacid dehalogenase</fullName>
        <ecNumber evidence="3">3.8.1.2</ecNumber>
    </recommendedName>
    <alternativeName>
        <fullName evidence="3">2-haloalkanoic acid dehalogenase</fullName>
    </alternativeName>
    <alternativeName>
        <fullName evidence="3">Halocarboxylic acid halidohydrolase</fullName>
    </alternativeName>
    <alternativeName>
        <fullName evidence="3">L-2-haloacid dehalogenase</fullName>
    </alternativeName>
</protein>
<dbReference type="PANTHER" id="PTHR43316:SF3">
    <property type="entry name" value="HALOACID DEHALOGENASE, TYPE II (AFU_ORTHOLOGUE AFUA_2G07750)-RELATED"/>
    <property type="match status" value="1"/>
</dbReference>
<dbReference type="GO" id="GO:0018784">
    <property type="term" value="F:(S)-2-haloacid dehalogenase activity"/>
    <property type="evidence" value="ECO:0007669"/>
    <property type="project" value="UniProtKB-UniRule"/>
</dbReference>
<dbReference type="EC" id="3.8.1.2" evidence="3"/>
<comment type="similarity">
    <text evidence="1 3">Belongs to the HAD-like hydrolase superfamily. S-2-haloalkanoic acid dehalogenase family.</text>
</comment>
<reference evidence="5 6" key="1">
    <citation type="submission" date="2014-12" db="EMBL/GenBank/DDBJ databases">
        <title>Genome sequencing of Alteromonas marina AD001.</title>
        <authorList>
            <person name="Adrian T.G.S."/>
            <person name="Chan K.G."/>
        </authorList>
    </citation>
    <scope>NUCLEOTIDE SEQUENCE [LARGE SCALE GENOMIC DNA]</scope>
    <source>
        <strain evidence="5 6">AD001</strain>
    </source>
</reference>
<feature type="chain" id="PRO_5002083415" description="(S)-2-haloacid dehalogenase" evidence="4">
    <location>
        <begin position="30"/>
        <end position="275"/>
    </location>
</feature>
<accession>A0A0B3XXQ0</accession>
<dbReference type="PANTHER" id="PTHR43316">
    <property type="entry name" value="HYDROLASE, HALOACID DELAHOGENASE-RELATED"/>
    <property type="match status" value="1"/>
</dbReference>
<dbReference type="Gene3D" id="1.10.150.240">
    <property type="entry name" value="Putative phosphatase, domain 2"/>
    <property type="match status" value="1"/>
</dbReference>
<dbReference type="CDD" id="cd02588">
    <property type="entry name" value="HAD_L2-DEX"/>
    <property type="match status" value="1"/>
</dbReference>
<evidence type="ECO:0000313" key="5">
    <source>
        <dbReference type="EMBL" id="KHT44185.1"/>
    </source>
</evidence>
<dbReference type="InterPro" id="IPR023198">
    <property type="entry name" value="PGP-like_dom2"/>
</dbReference>
<dbReference type="EMBL" id="JWLW01000067">
    <property type="protein sequence ID" value="KHT44185.1"/>
    <property type="molecule type" value="Genomic_DNA"/>
</dbReference>
<dbReference type="Pfam" id="PF00702">
    <property type="entry name" value="Hydrolase"/>
    <property type="match status" value="1"/>
</dbReference>
<evidence type="ECO:0000256" key="1">
    <source>
        <dbReference type="ARBA" id="ARBA00008106"/>
    </source>
</evidence>
<dbReference type="Gene3D" id="3.40.50.1000">
    <property type="entry name" value="HAD superfamily/HAD-like"/>
    <property type="match status" value="1"/>
</dbReference>
<name>A0A0B3XXQ0_9ALTE</name>
<evidence type="ECO:0000256" key="4">
    <source>
        <dbReference type="SAM" id="SignalP"/>
    </source>
</evidence>
<dbReference type="AlphaFoldDB" id="A0A0B3XXQ0"/>
<dbReference type="InterPro" id="IPR006439">
    <property type="entry name" value="HAD-SF_hydro_IA"/>
</dbReference>
<dbReference type="SFLD" id="SFLDS00003">
    <property type="entry name" value="Haloacid_Dehalogenase"/>
    <property type="match status" value="1"/>
</dbReference>
<evidence type="ECO:0000313" key="6">
    <source>
        <dbReference type="Proteomes" id="UP000031197"/>
    </source>
</evidence>
<keyword evidence="2 3" id="KW-0378">Hydrolase</keyword>
<sequence>MARSPSSLLSRLCCATAVGISLLSSPVFAQTDTRDAAQPDKNRAMSARELRAPKVIFFDVNETLLDLTAMRSSVGEALGGRDDLLPLWFSTMLHHSLVDSTTGRFHTFGEIGVASLLMVAEIEGIELTKAQAKTAIVTPLRSLPPHPDVRDGLQALKNKGYKLVSLTNSSNQGVYTQFKNADLLSYFDERLSVEDINLYKPDTRTYEWAIEKMGIAAEDAMLVAAHGWDIAGAKQAGWQAAFIARSGKVLYPLAIAPDTVVSGLDELVSQLPDAK</sequence>
<dbReference type="NCBIfam" id="TIGR01428">
    <property type="entry name" value="HAD_type_II"/>
    <property type="match status" value="1"/>
</dbReference>
<evidence type="ECO:0000256" key="2">
    <source>
        <dbReference type="ARBA" id="ARBA00022801"/>
    </source>
</evidence>
<keyword evidence="6" id="KW-1185">Reference proteome</keyword>
<keyword evidence="4" id="KW-0732">Signal</keyword>
<dbReference type="InterPro" id="IPR006328">
    <property type="entry name" value="2-HAD"/>
</dbReference>
<dbReference type="OrthoDB" id="5865007at2"/>
<dbReference type="PRINTS" id="PR00413">
    <property type="entry name" value="HADHALOGNASE"/>
</dbReference>
<gene>
    <name evidence="5" type="ORF">RJ41_18360</name>
</gene>
<dbReference type="InterPro" id="IPR023214">
    <property type="entry name" value="HAD_sf"/>
</dbReference>
<dbReference type="InterPro" id="IPR051540">
    <property type="entry name" value="S-2-haloacid_dehalogenase"/>
</dbReference>
<dbReference type="InterPro" id="IPR036412">
    <property type="entry name" value="HAD-like_sf"/>
</dbReference>
<dbReference type="SUPFAM" id="SSF56784">
    <property type="entry name" value="HAD-like"/>
    <property type="match status" value="1"/>
</dbReference>
<comment type="caution">
    <text evidence="5">The sequence shown here is derived from an EMBL/GenBank/DDBJ whole genome shotgun (WGS) entry which is preliminary data.</text>
</comment>
<proteinExistence type="inferred from homology"/>
<evidence type="ECO:0000256" key="3">
    <source>
        <dbReference type="RuleBase" id="RU368077"/>
    </source>
</evidence>
<dbReference type="NCBIfam" id="TIGR01493">
    <property type="entry name" value="HAD-SF-IA-v2"/>
    <property type="match status" value="1"/>
</dbReference>
<dbReference type="Proteomes" id="UP000031197">
    <property type="component" value="Unassembled WGS sequence"/>
</dbReference>
<dbReference type="SFLD" id="SFLDG01129">
    <property type="entry name" value="C1.5:_HAD__Beta-PGM__Phosphata"/>
    <property type="match status" value="1"/>
</dbReference>
<comment type="function">
    <text evidence="3">Catalyzes the hydrolytic dehalogenation of small (S)-2-haloalkanoic acids to yield the corresponding (R)-2-hydroxyalkanoic acids.</text>
</comment>
<comment type="catalytic activity">
    <reaction evidence="3">
        <text>an (S)-2-haloacid + H2O = a (2R)-2-hydroxycarboxylate + a halide anion + H(+)</text>
        <dbReference type="Rhea" id="RHEA:11192"/>
        <dbReference type="ChEBI" id="CHEBI:15377"/>
        <dbReference type="ChEBI" id="CHEBI:15378"/>
        <dbReference type="ChEBI" id="CHEBI:16042"/>
        <dbReference type="ChEBI" id="CHEBI:58314"/>
        <dbReference type="ChEBI" id="CHEBI:137405"/>
        <dbReference type="EC" id="3.8.1.2"/>
    </reaction>
</comment>